<feature type="region of interest" description="Lon-protease-like" evidence="11">
    <location>
        <begin position="340"/>
        <end position="443"/>
    </location>
</feature>
<dbReference type="SUPFAM" id="SSF54211">
    <property type="entry name" value="Ribosomal protein S5 domain 2-like"/>
    <property type="match status" value="1"/>
</dbReference>
<evidence type="ECO:0000256" key="8">
    <source>
        <dbReference type="ARBA" id="ARBA00023016"/>
    </source>
</evidence>
<dbReference type="GO" id="GO:0005829">
    <property type="term" value="C:cytosol"/>
    <property type="evidence" value="ECO:0007669"/>
    <property type="project" value="TreeGrafter"/>
</dbReference>
<evidence type="ECO:0000256" key="12">
    <source>
        <dbReference type="NCBIfam" id="TIGR00416"/>
    </source>
</evidence>
<dbReference type="GO" id="GO:0140664">
    <property type="term" value="F:ATP-dependent DNA damage sensor activity"/>
    <property type="evidence" value="ECO:0007669"/>
    <property type="project" value="InterPro"/>
</dbReference>
<proteinExistence type="inferred from homology"/>
<dbReference type="OrthoDB" id="9803906at2"/>
<evidence type="ECO:0000256" key="9">
    <source>
        <dbReference type="ARBA" id="ARBA00023125"/>
    </source>
</evidence>
<evidence type="ECO:0000256" key="3">
    <source>
        <dbReference type="ARBA" id="ARBA00022763"/>
    </source>
</evidence>
<dbReference type="Pfam" id="PF13541">
    <property type="entry name" value="ChlI"/>
    <property type="match status" value="1"/>
</dbReference>
<dbReference type="SMART" id="SM00382">
    <property type="entry name" value="AAA"/>
    <property type="match status" value="1"/>
</dbReference>
<comment type="similarity">
    <text evidence="11 13">Belongs to the RecA family. RadA subfamily.</text>
</comment>
<keyword evidence="4 13" id="KW-0863">Zinc-finger</keyword>
<dbReference type="PRINTS" id="PR01874">
    <property type="entry name" value="DNAREPAIRADA"/>
</dbReference>
<dbReference type="Pfam" id="PF18073">
    <property type="entry name" value="Zn_ribbon_LapB"/>
    <property type="match status" value="1"/>
</dbReference>
<dbReference type="SUPFAM" id="SSF52540">
    <property type="entry name" value="P-loop containing nucleoside triphosphate hydrolases"/>
    <property type="match status" value="1"/>
</dbReference>
<comment type="function">
    <text evidence="11">Plays a role in repairing double-strand DNA breaks, probably involving stabilizing or processing branched DNA or blocked replication forks.</text>
</comment>
<keyword evidence="10 11" id="KW-0234">DNA repair</keyword>
<protein>
    <recommendedName>
        <fullName evidence="11 12">DNA repair protein RadA</fullName>
    </recommendedName>
</protein>
<evidence type="ECO:0000256" key="7">
    <source>
        <dbReference type="ARBA" id="ARBA00022840"/>
    </source>
</evidence>
<dbReference type="PANTHER" id="PTHR32472">
    <property type="entry name" value="DNA REPAIR PROTEIN RADA"/>
    <property type="match status" value="1"/>
</dbReference>
<feature type="short sequence motif" description="RadA KNRFG motif" evidence="11">
    <location>
        <begin position="240"/>
        <end position="244"/>
    </location>
</feature>
<evidence type="ECO:0000256" key="1">
    <source>
        <dbReference type="ARBA" id="ARBA00022723"/>
    </source>
</evidence>
<keyword evidence="1 11" id="KW-0479">Metal-binding</keyword>
<feature type="binding site" evidence="11">
    <location>
        <begin position="84"/>
        <end position="91"/>
    </location>
    <ligand>
        <name>ATP</name>
        <dbReference type="ChEBI" id="CHEBI:30616"/>
    </ligand>
</feature>
<keyword evidence="7 11" id="KW-0067">ATP-binding</keyword>
<keyword evidence="9 11" id="KW-0238">DNA-binding</keyword>
<keyword evidence="3 11" id="KW-0227">DNA damage</keyword>
<evidence type="ECO:0000256" key="4">
    <source>
        <dbReference type="ARBA" id="ARBA00022771"/>
    </source>
</evidence>
<accession>A0A3D8P242</accession>
<dbReference type="PANTHER" id="PTHR32472:SF10">
    <property type="entry name" value="DNA REPAIR PROTEIN RADA-LIKE PROTEIN"/>
    <property type="match status" value="1"/>
</dbReference>
<dbReference type="InterPro" id="IPR027417">
    <property type="entry name" value="P-loop_NTPase"/>
</dbReference>
<evidence type="ECO:0000259" key="14">
    <source>
        <dbReference type="PROSITE" id="PS50162"/>
    </source>
</evidence>
<comment type="domain">
    <text evidence="11">The middle region has homology to RecA with ATPase motifs including the RadA KNRFG motif, while the C-terminus is homologous to Lon protease.</text>
</comment>
<dbReference type="InterPro" id="IPR004504">
    <property type="entry name" value="DNA_repair_RadA"/>
</dbReference>
<keyword evidence="16" id="KW-1185">Reference proteome</keyword>
<dbReference type="FunFam" id="3.40.50.300:FF:000050">
    <property type="entry name" value="DNA repair protein RadA"/>
    <property type="match status" value="1"/>
</dbReference>
<dbReference type="AlphaFoldDB" id="A0A3D8P242"/>
<feature type="domain" description="RecA family profile 1" evidence="14">
    <location>
        <begin position="55"/>
        <end position="203"/>
    </location>
</feature>
<evidence type="ECO:0000313" key="15">
    <source>
        <dbReference type="EMBL" id="RDV82304.1"/>
    </source>
</evidence>
<keyword evidence="8 11" id="KW-0346">Stress response</keyword>
<dbReference type="InterPro" id="IPR003593">
    <property type="entry name" value="AAA+_ATPase"/>
</dbReference>
<dbReference type="GO" id="GO:0005524">
    <property type="term" value="F:ATP binding"/>
    <property type="evidence" value="ECO:0007669"/>
    <property type="project" value="UniProtKB-UniRule"/>
</dbReference>
<dbReference type="EMBL" id="QSLN01000011">
    <property type="protein sequence ID" value="RDV82304.1"/>
    <property type="molecule type" value="Genomic_DNA"/>
</dbReference>
<dbReference type="RefSeq" id="WP_115792930.1">
    <property type="nucleotide sequence ID" value="NZ_QSLN01000011.1"/>
</dbReference>
<dbReference type="GO" id="GO:0016787">
    <property type="term" value="F:hydrolase activity"/>
    <property type="evidence" value="ECO:0007669"/>
    <property type="project" value="UniProtKB-KW"/>
</dbReference>
<dbReference type="GO" id="GO:0008270">
    <property type="term" value="F:zinc ion binding"/>
    <property type="evidence" value="ECO:0007669"/>
    <property type="project" value="UniProtKB-KW"/>
</dbReference>
<comment type="caution">
    <text evidence="15">The sequence shown here is derived from an EMBL/GenBank/DDBJ whole genome shotgun (WGS) entry which is preliminary data.</text>
</comment>
<dbReference type="GO" id="GO:0000725">
    <property type="term" value="P:recombinational repair"/>
    <property type="evidence" value="ECO:0007669"/>
    <property type="project" value="UniProtKB-UniRule"/>
</dbReference>
<evidence type="ECO:0000256" key="10">
    <source>
        <dbReference type="ARBA" id="ARBA00023204"/>
    </source>
</evidence>
<evidence type="ECO:0000256" key="6">
    <source>
        <dbReference type="ARBA" id="ARBA00022833"/>
    </source>
</evidence>
<keyword evidence="2 11" id="KW-0547">Nucleotide-binding</keyword>
<dbReference type="CDD" id="cd01121">
    <property type="entry name" value="RadA_SMS_N"/>
    <property type="match status" value="1"/>
</dbReference>
<evidence type="ECO:0000313" key="16">
    <source>
        <dbReference type="Proteomes" id="UP000256329"/>
    </source>
</evidence>
<keyword evidence="6 13" id="KW-0862">Zinc</keyword>
<comment type="function">
    <text evidence="13">DNA-dependent ATPase involved in processing of recombination intermediates, plays a role in repairing DNA breaks. Stimulates the branch migration of RecA-mediated strand transfer reactions, allowing the 3' invading strand to extend heteroduplex DNA faster. Binds ssDNA in the presence of ADP but not other nucleotides, has ATPase activity that is stimulated by ssDNA and various branched DNA structures, but inhibited by SSB. Does not have RecA's homology-searching function.</text>
</comment>
<dbReference type="InterPro" id="IPR041166">
    <property type="entry name" value="Rubredoxin_2"/>
</dbReference>
<evidence type="ECO:0000256" key="11">
    <source>
        <dbReference type="HAMAP-Rule" id="MF_01498"/>
    </source>
</evidence>
<dbReference type="NCBIfam" id="TIGR00416">
    <property type="entry name" value="sms"/>
    <property type="match status" value="1"/>
</dbReference>
<dbReference type="HAMAP" id="MF_01498">
    <property type="entry name" value="RadA_bact"/>
    <property type="match status" value="1"/>
</dbReference>
<dbReference type="PROSITE" id="PS50162">
    <property type="entry name" value="RECA_2"/>
    <property type="match status" value="1"/>
</dbReference>
<gene>
    <name evidence="11" type="primary">radA</name>
    <name evidence="15" type="ORF">DXX99_07770</name>
</gene>
<dbReference type="Pfam" id="PF13481">
    <property type="entry name" value="AAA_25"/>
    <property type="match status" value="1"/>
</dbReference>
<evidence type="ECO:0000256" key="2">
    <source>
        <dbReference type="ARBA" id="ARBA00022741"/>
    </source>
</evidence>
<reference evidence="15 16" key="1">
    <citation type="submission" date="2018-08" db="EMBL/GenBank/DDBJ databases">
        <title>Form III RuBisCO-mediated autotrophy in Thermodesulfobium bacteria.</title>
        <authorList>
            <person name="Toshchakov S.V."/>
            <person name="Kublanov I.V."/>
            <person name="Frolov E."/>
            <person name="Bonch-Osmolovskaya E.A."/>
            <person name="Tourova T.P."/>
            <person name="Chernych N.A."/>
            <person name="Lebedinsky A.V."/>
        </authorList>
    </citation>
    <scope>NUCLEOTIDE SEQUENCE [LARGE SCALE GENOMIC DNA]</scope>
    <source>
        <strain evidence="15 16">SR</strain>
    </source>
</reference>
<name>A0A3D8P242_9THEO</name>
<evidence type="ECO:0000256" key="13">
    <source>
        <dbReference type="RuleBase" id="RU003555"/>
    </source>
</evidence>
<keyword evidence="5" id="KW-0378">Hydrolase</keyword>
<organism evidence="15 16">
    <name type="scientific">Ammonifex thiophilus</name>
    <dbReference type="NCBI Taxonomy" id="444093"/>
    <lineage>
        <taxon>Bacteria</taxon>
        <taxon>Bacillati</taxon>
        <taxon>Bacillota</taxon>
        <taxon>Clostridia</taxon>
        <taxon>Thermoanaerobacterales</taxon>
        <taxon>Thermoanaerobacteraceae</taxon>
        <taxon>Ammonifex</taxon>
    </lineage>
</organism>
<dbReference type="Gene3D" id="3.30.230.10">
    <property type="match status" value="1"/>
</dbReference>
<sequence>MAKERFQCLICGYQSTRWLGRCPECGNWDSFSTGTTKDFDKGSAAVYSLQEIEGEEERLRVGIEEFDRVLGGGIVPGSLILVGGDPGIGKSTLLLQIASQLGRYGQVLYVSGEESVRQVASRARRLQLEAASLLLASITDVEVIKEQIERLRPCAVVVDSIQTLVHPRVQAIPGSVAQVRECIGVLQGLAKGLNLPILVIGHVTKEGILAGPRLLEHVVDVVLYLEGDRYQSYRLLRGVKNRYGATHEIGVFTMTERGMMPVVNPSALFLAGSQADSSVGAAVAPTLEGTRPLLVEIQALVSTSYYSLPRRMTTGLDFNRTLLLLAVLEKRLGLRLSSCDVYLNVVGGMKLIDPGADLAVALAVVSSYRELPLPRDVVVVGEVGLTGEVRPVRLLELRLREAAKLGFSRAVVGRDNCCRSLPEKFTLIPVASLGEAVEVLWQG</sequence>
<dbReference type="GO" id="GO:0003684">
    <property type="term" value="F:damaged DNA binding"/>
    <property type="evidence" value="ECO:0007669"/>
    <property type="project" value="InterPro"/>
</dbReference>
<dbReference type="Proteomes" id="UP000256329">
    <property type="component" value="Unassembled WGS sequence"/>
</dbReference>
<dbReference type="InterPro" id="IPR020568">
    <property type="entry name" value="Ribosomal_Su5_D2-typ_SF"/>
</dbReference>
<evidence type="ECO:0000256" key="5">
    <source>
        <dbReference type="ARBA" id="ARBA00022801"/>
    </source>
</evidence>
<dbReference type="Gene3D" id="3.40.50.300">
    <property type="entry name" value="P-loop containing nucleotide triphosphate hydrolases"/>
    <property type="match status" value="1"/>
</dbReference>
<dbReference type="InterPro" id="IPR014721">
    <property type="entry name" value="Ribsml_uS5_D2-typ_fold_subgr"/>
</dbReference>
<dbReference type="InterPro" id="IPR020588">
    <property type="entry name" value="RecA_ATP-bd"/>
</dbReference>